<comment type="caution">
    <text evidence="1">The sequence shown here is derived from an EMBL/GenBank/DDBJ whole genome shotgun (WGS) entry which is preliminary data.</text>
</comment>
<evidence type="ECO:0000313" key="1">
    <source>
        <dbReference type="EMBL" id="KAJ8427446.1"/>
    </source>
</evidence>
<evidence type="ECO:0000313" key="2">
    <source>
        <dbReference type="Proteomes" id="UP001153076"/>
    </source>
</evidence>
<gene>
    <name evidence="1" type="ORF">Cgig2_022533</name>
</gene>
<proteinExistence type="predicted"/>
<keyword evidence="2" id="KW-1185">Reference proteome</keyword>
<dbReference type="Proteomes" id="UP001153076">
    <property type="component" value="Unassembled WGS sequence"/>
</dbReference>
<dbReference type="AlphaFoldDB" id="A0A9Q1JN50"/>
<name>A0A9Q1JN50_9CARY</name>
<sequence>MALGEKKGVMCCPILGAVPFSSTALVGARRSLAGDFVLVSRLLLPRLLAAFLDSRAHGSSAVLLLVKPNLLSVLVRLVENRLSAMARLQVSATHLFCPKRVSGFESWLHKPQHWEQHIAHLRRNKQVFFDLIFSMSNVHVPCSVSKIVCNHVSF</sequence>
<dbReference type="EMBL" id="JAKOGI010001144">
    <property type="protein sequence ID" value="KAJ8427446.1"/>
    <property type="molecule type" value="Genomic_DNA"/>
</dbReference>
<protein>
    <submittedName>
        <fullName evidence="1">Uncharacterized protein</fullName>
    </submittedName>
</protein>
<reference evidence="1" key="1">
    <citation type="submission" date="2022-04" db="EMBL/GenBank/DDBJ databases">
        <title>Carnegiea gigantea Genome sequencing and assembly v2.</title>
        <authorList>
            <person name="Copetti D."/>
            <person name="Sanderson M.J."/>
            <person name="Burquez A."/>
            <person name="Wojciechowski M.F."/>
        </authorList>
    </citation>
    <scope>NUCLEOTIDE SEQUENCE</scope>
    <source>
        <strain evidence="1">SGP5-SGP5p</strain>
        <tissue evidence="1">Aerial part</tissue>
    </source>
</reference>
<organism evidence="1 2">
    <name type="scientific">Carnegiea gigantea</name>
    <dbReference type="NCBI Taxonomy" id="171969"/>
    <lineage>
        <taxon>Eukaryota</taxon>
        <taxon>Viridiplantae</taxon>
        <taxon>Streptophyta</taxon>
        <taxon>Embryophyta</taxon>
        <taxon>Tracheophyta</taxon>
        <taxon>Spermatophyta</taxon>
        <taxon>Magnoliopsida</taxon>
        <taxon>eudicotyledons</taxon>
        <taxon>Gunneridae</taxon>
        <taxon>Pentapetalae</taxon>
        <taxon>Caryophyllales</taxon>
        <taxon>Cactineae</taxon>
        <taxon>Cactaceae</taxon>
        <taxon>Cactoideae</taxon>
        <taxon>Echinocereeae</taxon>
        <taxon>Carnegiea</taxon>
    </lineage>
</organism>
<accession>A0A9Q1JN50</accession>